<feature type="region of interest" description="Disordered" evidence="1">
    <location>
        <begin position="73"/>
        <end position="94"/>
    </location>
</feature>
<dbReference type="EMBL" id="PP511810">
    <property type="protein sequence ID" value="XCD07777.1"/>
    <property type="molecule type" value="Genomic_DNA"/>
</dbReference>
<organism evidence="3">
    <name type="scientific">Dulem virus 199</name>
    <dbReference type="NCBI Taxonomy" id="3145676"/>
    <lineage>
        <taxon>Viruses</taxon>
        <taxon>Monodnaviria</taxon>
        <taxon>Sangervirae</taxon>
        <taxon>Phixviricota</taxon>
        <taxon>Malgrandaviricetes</taxon>
        <taxon>Petitvirales</taxon>
        <taxon>Microviridae</taxon>
        <taxon>Microvirus</taxon>
    </lineage>
</organism>
<sequence>MSWAAFGSAIGGFLGSSGGSIFSGIGSILNSALAYQNAKKLMDRQNEFTERMSNTAHQREVEDLRAAGLNPILSATGGNGATTPSSGSGAQGTPVDVGAEQAVNAALAVKSLKNETDVKDSQVRLNDSEIGSMQYRNELAWQQSETERANRNLIPYQMANLESQKALNSAYATEALARAQEASSRMRYNNVLTLNESYRSGKGSAESTFYNSKFGKKIMPYVYGVGETGRNLHYAGEFLRDINSARAEKEYYETFSQRQGYGYMKKTKKKGR</sequence>
<evidence type="ECO:0000313" key="2">
    <source>
        <dbReference type="EMBL" id="XCD03977.1"/>
    </source>
</evidence>
<dbReference type="EMBL" id="PP511408">
    <property type="protein sequence ID" value="XCD03977.1"/>
    <property type="molecule type" value="Genomic_DNA"/>
</dbReference>
<evidence type="ECO:0000313" key="3">
    <source>
        <dbReference type="EMBL" id="XCD07777.1"/>
    </source>
</evidence>
<protein>
    <submittedName>
        <fullName evidence="3">DNA pilot protein</fullName>
    </submittedName>
</protein>
<reference evidence="3" key="1">
    <citation type="submission" date="2024-03" db="EMBL/GenBank/DDBJ databases">
        <title>Diverse circular DNA viruses in blood, oral, and fecal samples of captive lemurs.</title>
        <authorList>
            <person name="Paietta E.N."/>
            <person name="Kraberger S."/>
            <person name="Lund M.C."/>
            <person name="Custer J.M."/>
            <person name="Vargas K.M."/>
            <person name="Ehmke E.E."/>
            <person name="Yoder A.D."/>
            <person name="Varsani A."/>
        </authorList>
    </citation>
    <scope>NUCLEOTIDE SEQUENCE</scope>
    <source>
        <strain evidence="2">Duke_21_64</strain>
        <strain evidence="3">Duke_28FS_68</strain>
    </source>
</reference>
<accession>A0AAU8B636</accession>
<proteinExistence type="predicted"/>
<name>A0AAU8B636_9VIRU</name>
<evidence type="ECO:0000256" key="1">
    <source>
        <dbReference type="SAM" id="MobiDB-lite"/>
    </source>
</evidence>